<dbReference type="Proteomes" id="UP000483362">
    <property type="component" value="Unassembled WGS sequence"/>
</dbReference>
<keyword evidence="2" id="KW-1185">Reference proteome</keyword>
<evidence type="ECO:0000313" key="2">
    <source>
        <dbReference type="Proteomes" id="UP000483362"/>
    </source>
</evidence>
<evidence type="ECO:0000313" key="1">
    <source>
        <dbReference type="EMBL" id="MSS16224.1"/>
    </source>
</evidence>
<organism evidence="1 2">
    <name type="scientific">Sodaliphilus pleomorphus</name>
    <dbReference type="NCBI Taxonomy" id="2606626"/>
    <lineage>
        <taxon>Bacteria</taxon>
        <taxon>Pseudomonadati</taxon>
        <taxon>Bacteroidota</taxon>
        <taxon>Bacteroidia</taxon>
        <taxon>Bacteroidales</taxon>
        <taxon>Muribaculaceae</taxon>
        <taxon>Sodaliphilus</taxon>
    </lineage>
</organism>
<dbReference type="EMBL" id="VULT01000001">
    <property type="protein sequence ID" value="MSS16224.1"/>
    <property type="molecule type" value="Genomic_DNA"/>
</dbReference>
<dbReference type="RefSeq" id="WP_154327990.1">
    <property type="nucleotide sequence ID" value="NZ_CP045696.1"/>
</dbReference>
<accession>A0A6L5XBW9</accession>
<proteinExistence type="predicted"/>
<reference evidence="1 2" key="1">
    <citation type="submission" date="2019-08" db="EMBL/GenBank/DDBJ databases">
        <title>In-depth cultivation of the pig gut microbiome towards novel bacterial diversity and tailored functional studies.</title>
        <authorList>
            <person name="Wylensek D."/>
            <person name="Hitch T.C.A."/>
            <person name="Clavel T."/>
        </authorList>
    </citation>
    <scope>NUCLEOTIDE SEQUENCE [LARGE SCALE GENOMIC DNA]</scope>
    <source>
        <strain evidence="1 2">Oil-RF-744-WCA-WT-10</strain>
    </source>
</reference>
<dbReference type="AlphaFoldDB" id="A0A6L5XBW9"/>
<name>A0A6L5XBW9_9BACT</name>
<comment type="caution">
    <text evidence="1">The sequence shown here is derived from an EMBL/GenBank/DDBJ whole genome shotgun (WGS) entry which is preliminary data.</text>
</comment>
<sequence>MKRCNVCGEEKPVSEFYKHGKYVSQPCKACSQKRSKLRWEAEKERKRRLAERASKLAADKHMRRKMAKDGELVCRNCWLYPCFKGIDTMSSNLAETCISWHLRDKS</sequence>
<protein>
    <submittedName>
        <fullName evidence="1">Uncharacterized protein</fullName>
    </submittedName>
</protein>
<gene>
    <name evidence="1" type="ORF">FYJ29_00315</name>
</gene>